<dbReference type="SUPFAM" id="SSF54791">
    <property type="entry name" value="Eukaryotic type KH-domain (KH-domain type I)"/>
    <property type="match status" value="1"/>
</dbReference>
<dbReference type="Gene3D" id="3.30.310.270">
    <property type="match status" value="1"/>
</dbReference>
<dbReference type="InterPro" id="IPR036612">
    <property type="entry name" value="KH_dom_type_1_sf"/>
</dbReference>
<feature type="compositionally biased region" description="Polar residues" evidence="3">
    <location>
        <begin position="546"/>
        <end position="561"/>
    </location>
</feature>
<dbReference type="CDD" id="cd22422">
    <property type="entry name" value="KH-I_BICC1_rpt3"/>
    <property type="match status" value="1"/>
</dbReference>
<feature type="region of interest" description="Disordered" evidence="3">
    <location>
        <begin position="477"/>
        <end position="561"/>
    </location>
</feature>
<dbReference type="GO" id="GO:0005737">
    <property type="term" value="C:cytoplasm"/>
    <property type="evidence" value="ECO:0007669"/>
    <property type="project" value="TreeGrafter"/>
</dbReference>
<dbReference type="Proteomes" id="UP000230750">
    <property type="component" value="Unassembled WGS sequence"/>
</dbReference>
<dbReference type="Gene3D" id="1.10.150.50">
    <property type="entry name" value="Transcription Factor, Ets-1"/>
    <property type="match status" value="1"/>
</dbReference>
<evidence type="ECO:0000256" key="2">
    <source>
        <dbReference type="PROSITE-ProRule" id="PRU00117"/>
    </source>
</evidence>
<dbReference type="PROSITE" id="PS50084">
    <property type="entry name" value="KH_TYPE_1"/>
    <property type="match status" value="1"/>
</dbReference>
<dbReference type="InterPro" id="IPR004088">
    <property type="entry name" value="KH_dom_type_1"/>
</dbReference>
<dbReference type="SUPFAM" id="SSF47769">
    <property type="entry name" value="SAM/Pointed domain"/>
    <property type="match status" value="1"/>
</dbReference>
<dbReference type="PROSITE" id="PS50105">
    <property type="entry name" value="SAM_DOMAIN"/>
    <property type="match status" value="1"/>
</dbReference>
<dbReference type="FunFam" id="1.10.150.50:FF:000025">
    <property type="entry name" value="Ankyrin repeat and sterile alpha motif domain-containing 6"/>
    <property type="match status" value="1"/>
</dbReference>
<feature type="compositionally biased region" description="Low complexity" evidence="3">
    <location>
        <begin position="593"/>
        <end position="603"/>
    </location>
</feature>
<dbReference type="InterPro" id="IPR037974">
    <property type="entry name" value="BICC1_SAM_dom"/>
</dbReference>
<feature type="compositionally biased region" description="Low complexity" evidence="3">
    <location>
        <begin position="263"/>
        <end position="281"/>
    </location>
</feature>
<reference evidence="5 6" key="1">
    <citation type="journal article" date="2017" name="PLoS Biol.">
        <title>The sea cucumber genome provides insights into morphological evolution and visceral regeneration.</title>
        <authorList>
            <person name="Zhang X."/>
            <person name="Sun L."/>
            <person name="Yuan J."/>
            <person name="Sun Y."/>
            <person name="Gao Y."/>
            <person name="Zhang L."/>
            <person name="Li S."/>
            <person name="Dai H."/>
            <person name="Hamel J.F."/>
            <person name="Liu C."/>
            <person name="Yu Y."/>
            <person name="Liu S."/>
            <person name="Lin W."/>
            <person name="Guo K."/>
            <person name="Jin S."/>
            <person name="Xu P."/>
            <person name="Storey K.B."/>
            <person name="Huan P."/>
            <person name="Zhang T."/>
            <person name="Zhou Y."/>
            <person name="Zhang J."/>
            <person name="Lin C."/>
            <person name="Li X."/>
            <person name="Xing L."/>
            <person name="Huo D."/>
            <person name="Sun M."/>
            <person name="Wang L."/>
            <person name="Mercier A."/>
            <person name="Li F."/>
            <person name="Yang H."/>
            <person name="Xiang J."/>
        </authorList>
    </citation>
    <scope>NUCLEOTIDE SEQUENCE [LARGE SCALE GENOMIC DNA]</scope>
    <source>
        <strain evidence="5">Shaxun</strain>
        <tissue evidence="5">Muscle</tissue>
    </source>
</reference>
<dbReference type="OrthoDB" id="271862at2759"/>
<feature type="region of interest" description="Disordered" evidence="3">
    <location>
        <begin position="591"/>
        <end position="622"/>
    </location>
</feature>
<proteinExistence type="predicted"/>
<dbReference type="InterPro" id="IPR047553">
    <property type="entry name" value="BICC1_KH-I_rpt3"/>
</dbReference>
<evidence type="ECO:0000259" key="4">
    <source>
        <dbReference type="PROSITE" id="PS50105"/>
    </source>
</evidence>
<dbReference type="InterPro" id="IPR001660">
    <property type="entry name" value="SAM"/>
</dbReference>
<organism evidence="5 6">
    <name type="scientific">Stichopus japonicus</name>
    <name type="common">Sea cucumber</name>
    <dbReference type="NCBI Taxonomy" id="307972"/>
    <lineage>
        <taxon>Eukaryota</taxon>
        <taxon>Metazoa</taxon>
        <taxon>Echinodermata</taxon>
        <taxon>Eleutherozoa</taxon>
        <taxon>Echinozoa</taxon>
        <taxon>Holothuroidea</taxon>
        <taxon>Aspidochirotacea</taxon>
        <taxon>Aspidochirotida</taxon>
        <taxon>Stichopodidae</taxon>
        <taxon>Apostichopus</taxon>
    </lineage>
</organism>
<dbReference type="SMART" id="SM00454">
    <property type="entry name" value="SAM"/>
    <property type="match status" value="1"/>
</dbReference>
<feature type="compositionally biased region" description="Polar residues" evidence="3">
    <location>
        <begin position="700"/>
        <end position="732"/>
    </location>
</feature>
<feature type="region of interest" description="Disordered" evidence="3">
    <location>
        <begin position="693"/>
        <end position="734"/>
    </location>
</feature>
<evidence type="ECO:0000313" key="6">
    <source>
        <dbReference type="Proteomes" id="UP000230750"/>
    </source>
</evidence>
<feature type="compositionally biased region" description="Pro residues" evidence="3">
    <location>
        <begin position="425"/>
        <end position="441"/>
    </location>
</feature>
<dbReference type="PANTHER" id="PTHR10627">
    <property type="entry name" value="SCP160"/>
    <property type="match status" value="1"/>
</dbReference>
<dbReference type="Pfam" id="PF22985">
    <property type="entry name" value="KH_BICC1"/>
    <property type="match status" value="1"/>
</dbReference>
<keyword evidence="1" id="KW-0677">Repeat</keyword>
<evidence type="ECO:0000313" key="5">
    <source>
        <dbReference type="EMBL" id="PIK36228.1"/>
    </source>
</evidence>
<feature type="compositionally biased region" description="Basic and acidic residues" evidence="3">
    <location>
        <begin position="519"/>
        <end position="531"/>
    </location>
</feature>
<feature type="compositionally biased region" description="Basic and acidic residues" evidence="3">
    <location>
        <begin position="610"/>
        <end position="622"/>
    </location>
</feature>
<gene>
    <name evidence="5" type="ORF">BSL78_26946</name>
</gene>
<feature type="compositionally biased region" description="Low complexity" evidence="3">
    <location>
        <begin position="497"/>
        <end position="518"/>
    </location>
</feature>
<protein>
    <submittedName>
        <fullName evidence="5">Bicaudal C</fullName>
    </submittedName>
</protein>
<feature type="domain" description="SAM" evidence="4">
    <location>
        <begin position="771"/>
        <end position="844"/>
    </location>
</feature>
<keyword evidence="6" id="KW-1185">Reference proteome</keyword>
<dbReference type="Pfam" id="PF00013">
    <property type="entry name" value="KH_1"/>
    <property type="match status" value="1"/>
</dbReference>
<comment type="caution">
    <text evidence="5">The sequence shown here is derived from an EMBL/GenBank/DDBJ whole genome shotgun (WGS) entry which is preliminary data.</text>
</comment>
<feature type="compositionally biased region" description="Polar residues" evidence="3">
    <location>
        <begin position="390"/>
        <end position="414"/>
    </location>
</feature>
<sequence>MQLEIAPQHHQFMARGGFNIKHIMQYTGATIHFPDPSTAQRKSSVFISGSIDAVIIARQLLMGCLPLVLMFDVKEDADVDSNTISKLMEQLDVFISVKPKPKQPSKSVIVKSVERNAASMYRARQTLLGQECENCGVHLKNGNTGGVQLSTVGMTSLVDMLGQNKVGLNGTNIIALNRLNGIQMGSSARHGNHPVTSTMTVHNRATCSSPTLVYTLPQNSPPASTMYHHHQHSVNPQVIRIPNTAHREPTPPPPYPQPCHHVSQPPYSLPSPQSSHHLMQSPYSLSSSSMMTAAPPQVMGQATIPNQPSATISQSQTATSRPPVVPSTMMMTRESSLCGVTSHNTLPVPTTRVSTQSSAQVLGTPHRTSSPDDAVPLIQDKMPTKSVMFTSTARNTSSHNSTIARTSGLSTQPPSHHMVQMSTPISPPTRQPSPPGALPKPPETEYQRKVPAPPPGFSRPTPEIVSSQLVQLHLSNGMRGGEEKPPPSSTLKSILRTSSKNESATKNSSSSNLSNSSHLHNDLYHPLRRSDSSLSKQSKSPGSSGHFSPSNSGHFTLSNSGHFMNGNDGLYSPPKVRPMTPQETLAHLLGDRSSNGLSQGSSESEVDSDSSDKRAPGWERAEKQRELTKLEELVQMDYDQKKILAQKAMKKLPVSREIRTPTDTWSGLGFSKSMPDSQFRNITKNGFSAYLPATYEQAEPDTTTTTGRDSSEGNNDWPNSQHSGAISQNPSEAATMRPKMTNYRPRRHDSILSCSNYIDSTTLPKPTKGLWSQKELNSSLSVKPDLSELFVNLGLGKYTDVFQQQEIDLATFLTLTDSDLKELGIATFGARRKMLLAISDLNKNRNKAFNYSDSAHVPNLGRSSPVLCCEPLDCGSKSFFIMTTEIDPQLRHVKFVPYNA</sequence>
<dbReference type="EMBL" id="MRZV01001714">
    <property type="protein sequence ID" value="PIK36228.1"/>
    <property type="molecule type" value="Genomic_DNA"/>
</dbReference>
<accession>A0A2G8JKF7</accession>
<dbReference type="STRING" id="307972.A0A2G8JKF7"/>
<feature type="region of interest" description="Disordered" evidence="3">
    <location>
        <begin position="390"/>
        <end position="462"/>
    </location>
</feature>
<dbReference type="InterPro" id="IPR054727">
    <property type="entry name" value="BICC1_KH"/>
</dbReference>
<dbReference type="InterPro" id="IPR013761">
    <property type="entry name" value="SAM/pointed_sf"/>
</dbReference>
<dbReference type="GO" id="GO:0003723">
    <property type="term" value="F:RNA binding"/>
    <property type="evidence" value="ECO:0007669"/>
    <property type="project" value="UniProtKB-UniRule"/>
</dbReference>
<evidence type="ECO:0000256" key="3">
    <source>
        <dbReference type="SAM" id="MobiDB-lite"/>
    </source>
</evidence>
<dbReference type="Pfam" id="PF00536">
    <property type="entry name" value="SAM_1"/>
    <property type="match status" value="1"/>
</dbReference>
<name>A0A2G8JKF7_STIJA</name>
<feature type="region of interest" description="Disordered" evidence="3">
    <location>
        <begin position="243"/>
        <end position="281"/>
    </location>
</feature>
<keyword evidence="2" id="KW-0694">RNA-binding</keyword>
<evidence type="ECO:0000256" key="1">
    <source>
        <dbReference type="ARBA" id="ARBA00022737"/>
    </source>
</evidence>
<feature type="compositionally biased region" description="Low complexity" evidence="3">
    <location>
        <begin position="532"/>
        <end position="545"/>
    </location>
</feature>
<dbReference type="AlphaFoldDB" id="A0A2G8JKF7"/>
<dbReference type="PANTHER" id="PTHR10627:SF69">
    <property type="entry name" value="PROTEIN BICAUDAL C"/>
    <property type="match status" value="1"/>
</dbReference>
<feature type="compositionally biased region" description="Polar residues" evidence="3">
    <location>
        <begin position="346"/>
        <end position="361"/>
    </location>
</feature>
<feature type="region of interest" description="Disordered" evidence="3">
    <location>
        <begin position="346"/>
        <end position="377"/>
    </location>
</feature>
<dbReference type="CDD" id="cd09520">
    <property type="entry name" value="SAM_BICC1"/>
    <property type="match status" value="1"/>
</dbReference>